<evidence type="ECO:0000313" key="2">
    <source>
        <dbReference type="Proteomes" id="UP000036503"/>
    </source>
</evidence>
<dbReference type="Proteomes" id="UP000036503">
    <property type="component" value="Unassembled WGS sequence"/>
</dbReference>
<reference evidence="1 2" key="1">
    <citation type="submission" date="2015-06" db="EMBL/GenBank/DDBJ databases">
        <title>Draft genome sequence of beer spoilage bacterium Megasphaera cerevisiae type strain 20462.</title>
        <authorList>
            <person name="Kutumbaka K."/>
            <person name="Pasmowitz J."/>
            <person name="Mategko J."/>
            <person name="Reyes D."/>
            <person name="Friedrich A."/>
            <person name="Han S."/>
            <person name="Martens-Habbena W."/>
            <person name="Neal-McKinney J."/>
            <person name="Janagama H.K."/>
            <person name="Nadala C."/>
            <person name="Samadpour M."/>
        </authorList>
    </citation>
    <scope>NUCLEOTIDE SEQUENCE [LARGE SCALE GENOMIC DNA]</scope>
    <source>
        <strain evidence="1 2">DSM 20462</strain>
    </source>
</reference>
<gene>
    <name evidence="1" type="ORF">AB840_04840</name>
</gene>
<evidence type="ECO:0000313" key="1">
    <source>
        <dbReference type="EMBL" id="KMO87089.1"/>
    </source>
</evidence>
<dbReference type="RefSeq" id="WP_048513707.1">
    <property type="nucleotide sequence ID" value="NZ_FUXD01000014.1"/>
</dbReference>
<comment type="caution">
    <text evidence="1">The sequence shown here is derived from an EMBL/GenBank/DDBJ whole genome shotgun (WGS) entry which is preliminary data.</text>
</comment>
<dbReference type="EMBL" id="LEKT01000010">
    <property type="protein sequence ID" value="KMO87089.1"/>
    <property type="molecule type" value="Genomic_DNA"/>
</dbReference>
<dbReference type="AlphaFoldDB" id="A0A0J6WWW4"/>
<keyword evidence="2" id="KW-1185">Reference proteome</keyword>
<proteinExistence type="predicted"/>
<organism evidence="1 2">
    <name type="scientific">Megasphaera cerevisiae DSM 20462</name>
    <dbReference type="NCBI Taxonomy" id="1122219"/>
    <lineage>
        <taxon>Bacteria</taxon>
        <taxon>Bacillati</taxon>
        <taxon>Bacillota</taxon>
        <taxon>Negativicutes</taxon>
        <taxon>Veillonellales</taxon>
        <taxon>Veillonellaceae</taxon>
        <taxon>Megasphaera</taxon>
    </lineage>
</organism>
<accession>A0A0J6WWW4</accession>
<dbReference type="PATRIC" id="fig|1122219.3.peg.3486"/>
<protein>
    <submittedName>
        <fullName evidence="1">Uncharacterized protein</fullName>
    </submittedName>
</protein>
<sequence length="108" mass="12798">MTQTEFLTLFDCKHAFSQDELKEVVLGQSELELVAQKESRRFTYDIGVATVVRAMAAFRLCRYFRIRWIKHIEGNYRKAFFVQPQELKGKEVTLKIWKNMKTDTSDNE</sequence>
<name>A0A0J6WWW4_9FIRM</name>
<dbReference type="InParanoid" id="A0A0J6WWW4"/>